<dbReference type="Proteomes" id="UP001165065">
    <property type="component" value="Unassembled WGS sequence"/>
</dbReference>
<feature type="region of interest" description="Disordered" evidence="1">
    <location>
        <begin position="1"/>
        <end position="64"/>
    </location>
</feature>
<evidence type="ECO:0000313" key="3">
    <source>
        <dbReference type="Proteomes" id="UP001165065"/>
    </source>
</evidence>
<feature type="compositionally biased region" description="Polar residues" evidence="1">
    <location>
        <begin position="34"/>
        <end position="43"/>
    </location>
</feature>
<sequence>MIGQNDDDIPPPTGTISTATTLPPPPMMEAVQMSPVTAANTTTGDDDLKLDDEEGDVDQSSVEQVIPLDKLKNGATQAMAGLSWFTSTLSQKAAEAKKNLEENTTYQSSVAGLNAQLEKARQSEVGRKASEATNVMVAGIVGVGEQVGKTTVNGVNYVKENAAPVASTAMENTRKFAEDVGEKTIPVVKSGFAVCTQKAGEAVEGAKKAVDNVRGGGDNSSGGAGS</sequence>
<proteinExistence type="predicted"/>
<dbReference type="OrthoDB" id="198469at2759"/>
<organism evidence="2 3">
    <name type="scientific">Triparma columacea</name>
    <dbReference type="NCBI Taxonomy" id="722753"/>
    <lineage>
        <taxon>Eukaryota</taxon>
        <taxon>Sar</taxon>
        <taxon>Stramenopiles</taxon>
        <taxon>Ochrophyta</taxon>
        <taxon>Bolidophyceae</taxon>
        <taxon>Parmales</taxon>
        <taxon>Triparmaceae</taxon>
        <taxon>Triparma</taxon>
    </lineage>
</organism>
<gene>
    <name evidence="2" type="ORF">TrCOL_g5659</name>
</gene>
<reference evidence="3" key="1">
    <citation type="journal article" date="2023" name="Commun. Biol.">
        <title>Genome analysis of Parmales, the sister group of diatoms, reveals the evolutionary specialization of diatoms from phago-mixotrophs to photoautotrophs.</title>
        <authorList>
            <person name="Ban H."/>
            <person name="Sato S."/>
            <person name="Yoshikawa S."/>
            <person name="Yamada K."/>
            <person name="Nakamura Y."/>
            <person name="Ichinomiya M."/>
            <person name="Sato N."/>
            <person name="Blanc-Mathieu R."/>
            <person name="Endo H."/>
            <person name="Kuwata A."/>
            <person name="Ogata H."/>
        </authorList>
    </citation>
    <scope>NUCLEOTIDE SEQUENCE [LARGE SCALE GENOMIC DNA]</scope>
</reference>
<name>A0A9W7GK49_9STRA</name>
<feature type="compositionally biased region" description="Acidic residues" evidence="1">
    <location>
        <begin position="44"/>
        <end position="57"/>
    </location>
</feature>
<keyword evidence="3" id="KW-1185">Reference proteome</keyword>
<evidence type="ECO:0000313" key="2">
    <source>
        <dbReference type="EMBL" id="GMI47204.1"/>
    </source>
</evidence>
<accession>A0A9W7GK49</accession>
<evidence type="ECO:0000256" key="1">
    <source>
        <dbReference type="SAM" id="MobiDB-lite"/>
    </source>
</evidence>
<dbReference type="EMBL" id="BRYA01000334">
    <property type="protein sequence ID" value="GMI47204.1"/>
    <property type="molecule type" value="Genomic_DNA"/>
</dbReference>
<dbReference type="AlphaFoldDB" id="A0A9W7GK49"/>
<comment type="caution">
    <text evidence="2">The sequence shown here is derived from an EMBL/GenBank/DDBJ whole genome shotgun (WGS) entry which is preliminary data.</text>
</comment>
<protein>
    <submittedName>
        <fullName evidence="2">Uncharacterized protein</fullName>
    </submittedName>
</protein>